<gene>
    <name evidence="1" type="ORF">HYW89_04335</name>
</gene>
<sequence length="274" mass="32366">MKWPRKVILVRHGESEFNRVKEQQRKDPEYQRFVKLFEQEFNLDKFQRHWPYVKASKELRGLAVKMYRKYFLPYSNRLTPLTDTGWLQAERLGRTLKILPDARLPDVILVSPYLRTKQTLEGMTRGWPELAGIKQETEPLIREIDIGLAGLYNNWRVMETFHPEQRYIYLRDGKYDYCYPQGENVLGVEGRMRLLSGKLIREFSEREVLLVSHHITITAFISTQERWESQDFTRKDDENPIKNCSYTIFVGDPEQGESGEGKLMLQTLNALPCS</sequence>
<dbReference type="InterPro" id="IPR052765">
    <property type="entry name" value="PGM-Related"/>
</dbReference>
<dbReference type="PROSITE" id="PS00175">
    <property type="entry name" value="PG_MUTASE"/>
    <property type="match status" value="1"/>
</dbReference>
<name>A0A7T5RJE1_9BACT</name>
<dbReference type="InterPro" id="IPR001345">
    <property type="entry name" value="PG/BPGM_mutase_AS"/>
</dbReference>
<dbReference type="GO" id="GO:0003824">
    <property type="term" value="F:catalytic activity"/>
    <property type="evidence" value="ECO:0007669"/>
    <property type="project" value="InterPro"/>
</dbReference>
<organism evidence="1 2">
    <name type="scientific">Candidatus Sungiibacteriota bacterium</name>
    <dbReference type="NCBI Taxonomy" id="2750080"/>
    <lineage>
        <taxon>Bacteria</taxon>
        <taxon>Candidatus Sungiibacteriota</taxon>
    </lineage>
</organism>
<dbReference type="AlphaFoldDB" id="A0A7T5RJE1"/>
<evidence type="ECO:0000313" key="2">
    <source>
        <dbReference type="Proteomes" id="UP000595618"/>
    </source>
</evidence>
<dbReference type="Gene3D" id="3.40.50.1240">
    <property type="entry name" value="Phosphoglycerate mutase-like"/>
    <property type="match status" value="1"/>
</dbReference>
<dbReference type="CDD" id="cd07067">
    <property type="entry name" value="HP_PGM_like"/>
    <property type="match status" value="1"/>
</dbReference>
<evidence type="ECO:0000313" key="1">
    <source>
        <dbReference type="EMBL" id="QQG45197.1"/>
    </source>
</evidence>
<dbReference type="InterPro" id="IPR029033">
    <property type="entry name" value="His_PPase_superfam"/>
</dbReference>
<dbReference type="Pfam" id="PF00300">
    <property type="entry name" value="His_Phos_1"/>
    <property type="match status" value="1"/>
</dbReference>
<dbReference type="SMART" id="SM00855">
    <property type="entry name" value="PGAM"/>
    <property type="match status" value="1"/>
</dbReference>
<protein>
    <submittedName>
        <fullName evidence="1">Histidine phosphatase family protein</fullName>
    </submittedName>
</protein>
<dbReference type="SUPFAM" id="SSF53254">
    <property type="entry name" value="Phosphoglycerate mutase-like"/>
    <property type="match status" value="1"/>
</dbReference>
<reference evidence="1 2" key="1">
    <citation type="submission" date="2020-07" db="EMBL/GenBank/DDBJ databases">
        <title>Huge and variable diversity of episymbiotic CPR bacteria and DPANN archaea in groundwater ecosystems.</title>
        <authorList>
            <person name="He C.Y."/>
            <person name="Keren R."/>
            <person name="Whittaker M."/>
            <person name="Farag I.F."/>
            <person name="Doudna J."/>
            <person name="Cate J.H.D."/>
            <person name="Banfield J.F."/>
        </authorList>
    </citation>
    <scope>NUCLEOTIDE SEQUENCE [LARGE SCALE GENOMIC DNA]</scope>
    <source>
        <strain evidence="1">NC_groundwater_541_Ag_S-0.1um_46_50</strain>
    </source>
</reference>
<dbReference type="EMBL" id="CP066690">
    <property type="protein sequence ID" value="QQG45197.1"/>
    <property type="molecule type" value="Genomic_DNA"/>
</dbReference>
<proteinExistence type="predicted"/>
<dbReference type="Proteomes" id="UP000595618">
    <property type="component" value="Chromosome"/>
</dbReference>
<dbReference type="InterPro" id="IPR013078">
    <property type="entry name" value="His_Pase_superF_clade-1"/>
</dbReference>
<accession>A0A7T5RJE1</accession>
<dbReference type="PANTHER" id="PTHR46192">
    <property type="entry name" value="BROAD-RANGE ACID PHOSPHATASE DET1"/>
    <property type="match status" value="1"/>
</dbReference>